<dbReference type="InterPro" id="IPR019489">
    <property type="entry name" value="Clp_ATPase_C"/>
</dbReference>
<dbReference type="InterPro" id="IPR001270">
    <property type="entry name" value="ClpA/B"/>
</dbReference>
<protein>
    <recommendedName>
        <fullName evidence="2 11">Chaperone protein ClpB</fullName>
    </recommendedName>
</protein>
<evidence type="ECO:0000313" key="13">
    <source>
        <dbReference type="EMBL" id="PQV63621.1"/>
    </source>
</evidence>
<dbReference type="GO" id="GO:0005737">
    <property type="term" value="C:cytoplasm"/>
    <property type="evidence" value="ECO:0007669"/>
    <property type="project" value="UniProtKB-SubCell"/>
</dbReference>
<comment type="subcellular location">
    <subcellularLocation>
        <location evidence="11">Cytoplasm</location>
    </subcellularLocation>
</comment>
<comment type="subunit">
    <text evidence="8">Homohexamer. The oligomerization is ATP-dependent.</text>
</comment>
<dbReference type="CDD" id="cd19499">
    <property type="entry name" value="RecA-like_ClpB_Hsp104-like"/>
    <property type="match status" value="1"/>
</dbReference>
<dbReference type="InterPro" id="IPR041546">
    <property type="entry name" value="ClpA/ClpB_AAA_lid"/>
</dbReference>
<dbReference type="FunFam" id="3.40.50.300:FF:000120">
    <property type="entry name" value="ATP-dependent chaperone ClpB"/>
    <property type="match status" value="1"/>
</dbReference>
<dbReference type="Gene3D" id="3.40.50.300">
    <property type="entry name" value="P-loop containing nucleotide triphosphate hydrolases"/>
    <property type="match status" value="3"/>
</dbReference>
<keyword evidence="7 10" id="KW-0143">Chaperone</keyword>
<organism evidence="13 14">
    <name type="scientific">Abditibacterium utsteinense</name>
    <dbReference type="NCBI Taxonomy" id="1960156"/>
    <lineage>
        <taxon>Bacteria</taxon>
        <taxon>Pseudomonadati</taxon>
        <taxon>Abditibacteriota</taxon>
        <taxon>Abditibacteriia</taxon>
        <taxon>Abditibacteriales</taxon>
        <taxon>Abditibacteriaceae</taxon>
        <taxon>Abditibacterium</taxon>
    </lineage>
</organism>
<dbReference type="PANTHER" id="PTHR11638:SF18">
    <property type="entry name" value="HEAT SHOCK PROTEIN 104"/>
    <property type="match status" value="1"/>
</dbReference>
<dbReference type="InterPro" id="IPR036628">
    <property type="entry name" value="Clp_N_dom_sf"/>
</dbReference>
<evidence type="ECO:0000256" key="6">
    <source>
        <dbReference type="ARBA" id="ARBA00023054"/>
    </source>
</evidence>
<feature type="domain" description="Clp R" evidence="12">
    <location>
        <begin position="5"/>
        <end position="156"/>
    </location>
</feature>
<dbReference type="Pfam" id="PF00004">
    <property type="entry name" value="AAA"/>
    <property type="match status" value="1"/>
</dbReference>
<feature type="coiled-coil region" evidence="11">
    <location>
        <begin position="422"/>
        <end position="546"/>
    </location>
</feature>
<dbReference type="FunFam" id="1.10.8.60:FF:000017">
    <property type="entry name" value="ATP-dependent chaperone ClpB"/>
    <property type="match status" value="1"/>
</dbReference>
<keyword evidence="11" id="KW-0963">Cytoplasm</keyword>
<dbReference type="Pfam" id="PF02861">
    <property type="entry name" value="Clp_N"/>
    <property type="match status" value="1"/>
</dbReference>
<dbReference type="InterPro" id="IPR018368">
    <property type="entry name" value="ClpA/B_CS1"/>
</dbReference>
<dbReference type="PANTHER" id="PTHR11638">
    <property type="entry name" value="ATP-DEPENDENT CLP PROTEASE"/>
    <property type="match status" value="1"/>
</dbReference>
<dbReference type="NCBIfam" id="TIGR03346">
    <property type="entry name" value="chaperone_ClpB"/>
    <property type="match status" value="1"/>
</dbReference>
<evidence type="ECO:0000256" key="3">
    <source>
        <dbReference type="ARBA" id="ARBA00022737"/>
    </source>
</evidence>
<keyword evidence="5 10" id="KW-0067">ATP-binding</keyword>
<dbReference type="SUPFAM" id="SSF52540">
    <property type="entry name" value="P-loop containing nucleoside triphosphate hydrolases"/>
    <property type="match status" value="2"/>
</dbReference>
<dbReference type="Pfam" id="PF10431">
    <property type="entry name" value="ClpB_D2-small"/>
    <property type="match status" value="1"/>
</dbReference>
<dbReference type="PRINTS" id="PR00300">
    <property type="entry name" value="CLPPROTEASEA"/>
</dbReference>
<accession>A0A2S8SS39</accession>
<evidence type="ECO:0000256" key="4">
    <source>
        <dbReference type="ARBA" id="ARBA00022741"/>
    </source>
</evidence>
<dbReference type="InterPro" id="IPR017730">
    <property type="entry name" value="Chaperonin_ClpB"/>
</dbReference>
<gene>
    <name evidence="11" type="primary">clpB</name>
    <name evidence="13" type="ORF">B1R32_11087</name>
</gene>
<dbReference type="CDD" id="cd00009">
    <property type="entry name" value="AAA"/>
    <property type="match status" value="1"/>
</dbReference>
<dbReference type="InterPro" id="IPR028299">
    <property type="entry name" value="ClpA/B_CS2"/>
</dbReference>
<comment type="function">
    <text evidence="11">Part of a stress-induced multi-chaperone system, it is involved in the recovery of the cell from heat-induced damage, in cooperation with DnaK, DnaJ and GrpE.</text>
</comment>
<dbReference type="GO" id="GO:0008233">
    <property type="term" value="F:peptidase activity"/>
    <property type="evidence" value="ECO:0007669"/>
    <property type="project" value="UniProtKB-KW"/>
</dbReference>
<comment type="subunit">
    <text evidence="11">Homohexamer; The oligomerization is ATP-dependent.</text>
</comment>
<reference evidence="13 14" key="1">
    <citation type="journal article" date="2018" name="Syst. Appl. Microbiol.">
        <title>Abditibacterium utsteinense sp. nov., the first cultivated member of candidate phylum FBP, isolated from ice-free Antarctic soil samples.</title>
        <authorList>
            <person name="Tahon G."/>
            <person name="Tytgat B."/>
            <person name="Lebbe L."/>
            <person name="Carlier A."/>
            <person name="Willems A."/>
        </authorList>
    </citation>
    <scope>NUCLEOTIDE SEQUENCE [LARGE SCALE GENOMIC DNA]</scope>
    <source>
        <strain evidence="13 14">LMG 29911</strain>
    </source>
</reference>
<dbReference type="PROSITE" id="PS51903">
    <property type="entry name" value="CLP_R"/>
    <property type="match status" value="1"/>
</dbReference>
<dbReference type="GO" id="GO:0006508">
    <property type="term" value="P:proteolysis"/>
    <property type="evidence" value="ECO:0007669"/>
    <property type="project" value="UniProtKB-KW"/>
</dbReference>
<dbReference type="GO" id="GO:0034605">
    <property type="term" value="P:cellular response to heat"/>
    <property type="evidence" value="ECO:0007669"/>
    <property type="project" value="TreeGrafter"/>
</dbReference>
<keyword evidence="13" id="KW-0378">Hydrolase</keyword>
<evidence type="ECO:0000313" key="14">
    <source>
        <dbReference type="Proteomes" id="UP000237684"/>
    </source>
</evidence>
<evidence type="ECO:0000256" key="10">
    <source>
        <dbReference type="RuleBase" id="RU004432"/>
    </source>
</evidence>
<evidence type="ECO:0000256" key="11">
    <source>
        <dbReference type="RuleBase" id="RU362034"/>
    </source>
</evidence>
<evidence type="ECO:0000256" key="5">
    <source>
        <dbReference type="ARBA" id="ARBA00022840"/>
    </source>
</evidence>
<evidence type="ECO:0000256" key="8">
    <source>
        <dbReference type="ARBA" id="ARBA00026057"/>
    </source>
</evidence>
<evidence type="ECO:0000256" key="7">
    <source>
        <dbReference type="ARBA" id="ARBA00023186"/>
    </source>
</evidence>
<dbReference type="InterPro" id="IPR004176">
    <property type="entry name" value="Clp_R_N"/>
</dbReference>
<dbReference type="InterPro" id="IPR003593">
    <property type="entry name" value="AAA+_ATPase"/>
</dbReference>
<dbReference type="InterPro" id="IPR050130">
    <property type="entry name" value="ClpA_ClpB"/>
</dbReference>
<keyword evidence="11" id="KW-0346">Stress response</keyword>
<dbReference type="GO" id="GO:0005524">
    <property type="term" value="F:ATP binding"/>
    <property type="evidence" value="ECO:0007669"/>
    <property type="project" value="UniProtKB-UniRule"/>
</dbReference>
<dbReference type="AlphaFoldDB" id="A0A2S8SS39"/>
<evidence type="ECO:0000256" key="9">
    <source>
        <dbReference type="PROSITE-ProRule" id="PRU01251"/>
    </source>
</evidence>
<dbReference type="InterPro" id="IPR003959">
    <property type="entry name" value="ATPase_AAA_core"/>
</dbReference>
<dbReference type="Pfam" id="PF17871">
    <property type="entry name" value="AAA_lid_9"/>
    <property type="match status" value="1"/>
</dbReference>
<dbReference type="EMBL" id="NIGF01000010">
    <property type="protein sequence ID" value="PQV63621.1"/>
    <property type="molecule type" value="Genomic_DNA"/>
</dbReference>
<dbReference type="SMART" id="SM00382">
    <property type="entry name" value="AAA"/>
    <property type="match status" value="2"/>
</dbReference>
<dbReference type="Proteomes" id="UP000237684">
    <property type="component" value="Unassembled WGS sequence"/>
</dbReference>
<keyword evidence="6 11" id="KW-0175">Coiled coil</keyword>
<keyword evidence="14" id="KW-1185">Reference proteome</keyword>
<evidence type="ECO:0000256" key="2">
    <source>
        <dbReference type="ARBA" id="ARBA00017574"/>
    </source>
</evidence>
<dbReference type="GO" id="GO:0016887">
    <property type="term" value="F:ATP hydrolysis activity"/>
    <property type="evidence" value="ECO:0007669"/>
    <property type="project" value="InterPro"/>
</dbReference>
<comment type="caution">
    <text evidence="13">The sequence shown here is derived from an EMBL/GenBank/DDBJ whole genome shotgun (WGS) entry which is preliminary data.</text>
</comment>
<dbReference type="SMART" id="SM01086">
    <property type="entry name" value="ClpB_D2-small"/>
    <property type="match status" value="1"/>
</dbReference>
<dbReference type="SUPFAM" id="SSF81923">
    <property type="entry name" value="Double Clp-N motif"/>
    <property type="match status" value="1"/>
</dbReference>
<dbReference type="FunFam" id="3.40.50.300:FF:000010">
    <property type="entry name" value="Chaperone clpB 1, putative"/>
    <property type="match status" value="1"/>
</dbReference>
<proteinExistence type="inferred from homology"/>
<name>A0A2S8SS39_9BACT</name>
<dbReference type="Gene3D" id="1.10.1780.10">
    <property type="entry name" value="Clp, N-terminal domain"/>
    <property type="match status" value="1"/>
</dbReference>
<dbReference type="Pfam" id="PF07724">
    <property type="entry name" value="AAA_2"/>
    <property type="match status" value="1"/>
</dbReference>
<sequence>MAIDFNKWTTKAQEALESARDLAVEYGHQEMDVEHLFLSLLRQNEGTTAPVLGKIGASAATSGRELEAELARRPKVSGAELGRGLTIRLGGNGRDGQGGVLGAAQKSAGQLKDEFLSTEHLLLGISEDKGFSGGLLKTHGATRDAILQALAQIRGGQRVTDQNPEEKYQALEKFTRDLTAEAARGKLDPVIGRDEEIRRVMQVLSRRTKNNPVLIGEPGVGKTAIVEGLAQRVASGDVPETLKDKKVLSLDLGALIAGAKYRGEFEDRLKAVLKEIERSNGQIVLFIDEIHTLVGAGAAEGAVDAANLLKPMLARGELRCVGATTLEEYRKYIEKDAALERRFQPIYVGEPSVEDTIAILRGLKDRYEVHHKVRIKDSALVAAAVLSNRYLTERFLPDKAIDLVDEAASKLRIEIASMPTEIDEILRRIMQLEIEREALSRETKGVNLFGNRASDATRERQQVIEKQLAELKEQSSQLRAQWQSEKDAIGHVSSLKEELENVQFEIERATQAADLGRAAELRYGKLPELQRELETETLKLQERQSQGQMLKEEVDEEDIAEVVGKWTGIPISRLVESEVQKLLHMEENLRGRVVGQDTALEAVADAVRRSRAGLSDPNKPLGSFLFLGPTGVGKTELARGLAEFLFDDERAMVRLDMSEYMEKHSVSRLIGAPPGYVGYEEGGQLTEAVRRRPYSVVLFDEIEKAHPDVFNALLQLLDDGRLTDGQGRVVSFKNTVVIMTSNLASSLIMSAEADDFTLKDRVFEQLRAHFRPEFLNRIDEIVLFESLKREQLGRIVEIQLEGLRKRLAERGITLTLTESAKNVVGEEGYDPQFGARPLKRAIQRLIQDPLSKKILSGEIRDGQSVEIDAGHEGQLIFRPAEETIAV</sequence>
<keyword evidence="3 9" id="KW-0677">Repeat</keyword>
<dbReference type="PROSITE" id="PS00871">
    <property type="entry name" value="CLPAB_2"/>
    <property type="match status" value="1"/>
</dbReference>
<dbReference type="Gene3D" id="1.10.8.60">
    <property type="match status" value="1"/>
</dbReference>
<dbReference type="PROSITE" id="PS00870">
    <property type="entry name" value="CLPAB_1"/>
    <property type="match status" value="1"/>
</dbReference>
<dbReference type="InterPro" id="IPR027417">
    <property type="entry name" value="P-loop_NTPase"/>
</dbReference>
<evidence type="ECO:0000256" key="1">
    <source>
        <dbReference type="ARBA" id="ARBA00008675"/>
    </source>
</evidence>
<keyword evidence="13" id="KW-0645">Protease</keyword>
<dbReference type="GO" id="GO:0042026">
    <property type="term" value="P:protein refolding"/>
    <property type="evidence" value="ECO:0007669"/>
    <property type="project" value="UniProtKB-UniRule"/>
</dbReference>
<keyword evidence="4 10" id="KW-0547">Nucleotide-binding</keyword>
<comment type="similarity">
    <text evidence="1 10">Belongs to the ClpA/ClpB family.</text>
</comment>
<dbReference type="InParanoid" id="A0A2S8SS39"/>
<evidence type="ECO:0000259" key="12">
    <source>
        <dbReference type="PROSITE" id="PS51903"/>
    </source>
</evidence>
<dbReference type="FunFam" id="3.40.50.300:FF:000025">
    <property type="entry name" value="ATP-dependent Clp protease subunit"/>
    <property type="match status" value="1"/>
</dbReference>